<dbReference type="PROSITE" id="PS50294">
    <property type="entry name" value="WD_REPEATS_REGION"/>
    <property type="match status" value="1"/>
</dbReference>
<evidence type="ECO:0000256" key="1">
    <source>
        <dbReference type="ARBA" id="ARBA00022574"/>
    </source>
</evidence>
<keyword evidence="2" id="KW-0677">Repeat</keyword>
<gene>
    <name evidence="4" type="ORF">A6770_12750</name>
</gene>
<accession>A0A367RQC7</accession>
<dbReference type="SUPFAM" id="SSF50998">
    <property type="entry name" value="Quinoprotein alcohol dehydrogenase-like"/>
    <property type="match status" value="1"/>
</dbReference>
<dbReference type="PROSITE" id="PS00678">
    <property type="entry name" value="WD_REPEATS_1"/>
    <property type="match status" value="1"/>
</dbReference>
<reference evidence="4" key="1">
    <citation type="submission" date="2016-04" db="EMBL/GenBank/DDBJ databases">
        <authorList>
            <person name="Tabuchi Yagui T.R."/>
        </authorList>
    </citation>
    <scope>NUCLEOTIDE SEQUENCE [LARGE SCALE GENOMIC DNA]</scope>
    <source>
        <strain evidence="4">NIES-26</strain>
    </source>
</reference>
<proteinExistence type="predicted"/>
<comment type="caution">
    <text evidence="4">The sequence shown here is derived from an EMBL/GenBank/DDBJ whole genome shotgun (WGS) entry which is preliminary data.</text>
</comment>
<organism evidence="4 5">
    <name type="scientific">Nostoc minutum NIES-26</name>
    <dbReference type="NCBI Taxonomy" id="1844469"/>
    <lineage>
        <taxon>Bacteria</taxon>
        <taxon>Bacillati</taxon>
        <taxon>Cyanobacteriota</taxon>
        <taxon>Cyanophyceae</taxon>
        <taxon>Nostocales</taxon>
        <taxon>Nostocaceae</taxon>
        <taxon>Nostoc</taxon>
    </lineage>
</organism>
<dbReference type="InterPro" id="IPR015943">
    <property type="entry name" value="WD40/YVTN_repeat-like_dom_sf"/>
</dbReference>
<dbReference type="InterPro" id="IPR001680">
    <property type="entry name" value="WD40_rpt"/>
</dbReference>
<sequence>MGFRNRIGAYTLTGHTDSVQSVIITPNGKQVISSSTDNTLKVWNLNTGKEIFNITGDRNKVNAIAVTKDSRYLISYISNHNTIQVWDVENRNVIASFSGESSLTSCAVAVDKVTIIAGEKSGRLHFLRLEGIG</sequence>
<protein>
    <submittedName>
        <fullName evidence="4">Uncharacterized protein</fullName>
    </submittedName>
</protein>
<dbReference type="Gene3D" id="2.130.10.10">
    <property type="entry name" value="YVTN repeat-like/Quinoprotein amine dehydrogenase"/>
    <property type="match status" value="1"/>
</dbReference>
<evidence type="ECO:0000313" key="5">
    <source>
        <dbReference type="Proteomes" id="UP000252107"/>
    </source>
</evidence>
<dbReference type="InterPro" id="IPR019775">
    <property type="entry name" value="WD40_repeat_CS"/>
</dbReference>
<keyword evidence="1 3" id="KW-0853">WD repeat</keyword>
<name>A0A367RQC7_9NOSO</name>
<feature type="repeat" description="WD" evidence="3">
    <location>
        <begin position="12"/>
        <end position="53"/>
    </location>
</feature>
<feature type="repeat" description="WD" evidence="3">
    <location>
        <begin position="54"/>
        <end position="96"/>
    </location>
</feature>
<dbReference type="PANTHER" id="PTHR19848">
    <property type="entry name" value="WD40 REPEAT PROTEIN"/>
    <property type="match status" value="1"/>
</dbReference>
<dbReference type="PANTHER" id="PTHR19848:SF8">
    <property type="entry name" value="F-BOX AND WD REPEAT DOMAIN CONTAINING 7"/>
    <property type="match status" value="1"/>
</dbReference>
<dbReference type="Pfam" id="PF00400">
    <property type="entry name" value="WD40"/>
    <property type="match status" value="2"/>
</dbReference>
<evidence type="ECO:0000256" key="3">
    <source>
        <dbReference type="PROSITE-ProRule" id="PRU00221"/>
    </source>
</evidence>
<dbReference type="SMART" id="SM00320">
    <property type="entry name" value="WD40"/>
    <property type="match status" value="2"/>
</dbReference>
<dbReference type="AlphaFoldDB" id="A0A367RQC7"/>
<evidence type="ECO:0000313" key="4">
    <source>
        <dbReference type="EMBL" id="RCJ38767.1"/>
    </source>
</evidence>
<evidence type="ECO:0000256" key="2">
    <source>
        <dbReference type="ARBA" id="ARBA00022737"/>
    </source>
</evidence>
<dbReference type="InterPro" id="IPR011047">
    <property type="entry name" value="Quinoprotein_ADH-like_sf"/>
</dbReference>
<dbReference type="Proteomes" id="UP000252107">
    <property type="component" value="Unassembled WGS sequence"/>
</dbReference>
<dbReference type="PROSITE" id="PS50082">
    <property type="entry name" value="WD_REPEATS_2"/>
    <property type="match status" value="2"/>
</dbReference>
<dbReference type="EMBL" id="LXQD01000087">
    <property type="protein sequence ID" value="RCJ38767.1"/>
    <property type="molecule type" value="Genomic_DNA"/>
</dbReference>
<keyword evidence="5" id="KW-1185">Reference proteome</keyword>